<organism evidence="2 3">
    <name type="scientific">Tessaracoccus lubricantis</name>
    <dbReference type="NCBI Taxonomy" id="545543"/>
    <lineage>
        <taxon>Bacteria</taxon>
        <taxon>Bacillati</taxon>
        <taxon>Actinomycetota</taxon>
        <taxon>Actinomycetes</taxon>
        <taxon>Propionibacteriales</taxon>
        <taxon>Propionibacteriaceae</taxon>
        <taxon>Tessaracoccus</taxon>
    </lineage>
</organism>
<feature type="compositionally biased region" description="Basic and acidic residues" evidence="1">
    <location>
        <begin position="51"/>
        <end position="73"/>
    </location>
</feature>
<dbReference type="Proteomes" id="UP001501521">
    <property type="component" value="Unassembled WGS sequence"/>
</dbReference>
<proteinExistence type="predicted"/>
<evidence type="ECO:0000313" key="2">
    <source>
        <dbReference type="EMBL" id="GAA4894037.1"/>
    </source>
</evidence>
<sequence length="83" mass="10064">MNTLHIERLPQMEQQIIRSATRRLGLADRIAMRTGLWMLLWSMRFHRIEEEHSPEDERLENQEHLDREARERGYASMTGMRPF</sequence>
<feature type="region of interest" description="Disordered" evidence="1">
    <location>
        <begin position="51"/>
        <end position="83"/>
    </location>
</feature>
<dbReference type="EMBL" id="BAABLV010000015">
    <property type="protein sequence ID" value="GAA4894037.1"/>
    <property type="molecule type" value="Genomic_DNA"/>
</dbReference>
<dbReference type="RefSeq" id="WP_345579626.1">
    <property type="nucleotide sequence ID" value="NZ_BAABLV010000015.1"/>
</dbReference>
<protein>
    <submittedName>
        <fullName evidence="2">Uncharacterized protein</fullName>
    </submittedName>
</protein>
<gene>
    <name evidence="2" type="ORF">GCM10025789_09050</name>
</gene>
<evidence type="ECO:0000313" key="3">
    <source>
        <dbReference type="Proteomes" id="UP001501521"/>
    </source>
</evidence>
<keyword evidence="3" id="KW-1185">Reference proteome</keyword>
<name>A0ABP9FDY6_9ACTN</name>
<comment type="caution">
    <text evidence="2">The sequence shown here is derived from an EMBL/GenBank/DDBJ whole genome shotgun (WGS) entry which is preliminary data.</text>
</comment>
<reference evidence="3" key="1">
    <citation type="journal article" date="2019" name="Int. J. Syst. Evol. Microbiol.">
        <title>The Global Catalogue of Microorganisms (GCM) 10K type strain sequencing project: providing services to taxonomists for standard genome sequencing and annotation.</title>
        <authorList>
            <consortium name="The Broad Institute Genomics Platform"/>
            <consortium name="The Broad Institute Genome Sequencing Center for Infectious Disease"/>
            <person name="Wu L."/>
            <person name="Ma J."/>
        </authorList>
    </citation>
    <scope>NUCLEOTIDE SEQUENCE [LARGE SCALE GENOMIC DNA]</scope>
    <source>
        <strain evidence="3">JCM 19125</strain>
    </source>
</reference>
<accession>A0ABP9FDY6</accession>
<evidence type="ECO:0000256" key="1">
    <source>
        <dbReference type="SAM" id="MobiDB-lite"/>
    </source>
</evidence>